<feature type="non-terminal residue" evidence="1">
    <location>
        <position position="74"/>
    </location>
</feature>
<organism evidence="1 2">
    <name type="scientific">Halocaridina rubra</name>
    <name type="common">Hawaiian red shrimp</name>
    <dbReference type="NCBI Taxonomy" id="373956"/>
    <lineage>
        <taxon>Eukaryota</taxon>
        <taxon>Metazoa</taxon>
        <taxon>Ecdysozoa</taxon>
        <taxon>Arthropoda</taxon>
        <taxon>Crustacea</taxon>
        <taxon>Multicrustacea</taxon>
        <taxon>Malacostraca</taxon>
        <taxon>Eumalacostraca</taxon>
        <taxon>Eucarida</taxon>
        <taxon>Decapoda</taxon>
        <taxon>Pleocyemata</taxon>
        <taxon>Caridea</taxon>
        <taxon>Atyoidea</taxon>
        <taxon>Atyidae</taxon>
        <taxon>Halocaridina</taxon>
    </lineage>
</organism>
<gene>
    <name evidence="1" type="ORF">SK128_023715</name>
</gene>
<dbReference type="Proteomes" id="UP001381693">
    <property type="component" value="Unassembled WGS sequence"/>
</dbReference>
<proteinExistence type="predicted"/>
<sequence length="74" mass="7957">MLIRSLKSCDGGRTSVRWSCRPVRVNSSESFESSSLISSSCNIALIVLFWAELSDIIVDVLSVDGDVSCAVCSV</sequence>
<evidence type="ECO:0000313" key="1">
    <source>
        <dbReference type="EMBL" id="KAK7069002.1"/>
    </source>
</evidence>
<evidence type="ECO:0000313" key="2">
    <source>
        <dbReference type="Proteomes" id="UP001381693"/>
    </source>
</evidence>
<reference evidence="1 2" key="1">
    <citation type="submission" date="2023-11" db="EMBL/GenBank/DDBJ databases">
        <title>Halocaridina rubra genome assembly.</title>
        <authorList>
            <person name="Smith C."/>
        </authorList>
    </citation>
    <scope>NUCLEOTIDE SEQUENCE [LARGE SCALE GENOMIC DNA]</scope>
    <source>
        <strain evidence="1">EP-1</strain>
        <tissue evidence="1">Whole</tissue>
    </source>
</reference>
<accession>A0AAN8WQ16</accession>
<keyword evidence="2" id="KW-1185">Reference proteome</keyword>
<protein>
    <submittedName>
        <fullName evidence="1">Uncharacterized protein</fullName>
    </submittedName>
</protein>
<comment type="caution">
    <text evidence="1">The sequence shown here is derived from an EMBL/GenBank/DDBJ whole genome shotgun (WGS) entry which is preliminary data.</text>
</comment>
<dbReference type="AlphaFoldDB" id="A0AAN8WQ16"/>
<dbReference type="EMBL" id="JAXCGZ010017054">
    <property type="protein sequence ID" value="KAK7069002.1"/>
    <property type="molecule type" value="Genomic_DNA"/>
</dbReference>
<name>A0AAN8WQ16_HALRR</name>